<dbReference type="InterPro" id="IPR012110">
    <property type="entry name" value="PDC/IPDC-like"/>
</dbReference>
<evidence type="ECO:0000256" key="1">
    <source>
        <dbReference type="ARBA" id="ARBA00001920"/>
    </source>
</evidence>
<dbReference type="EMBL" id="LR134155">
    <property type="protein sequence ID" value="VEA72095.1"/>
    <property type="molecule type" value="Genomic_DNA"/>
</dbReference>
<keyword evidence="5" id="KW-0210">Decarboxylase</keyword>
<keyword evidence="6" id="KW-0460">Magnesium</keyword>
<dbReference type="InterPro" id="IPR012001">
    <property type="entry name" value="Thiamin_PyroP_enz_TPP-bd_dom"/>
</dbReference>
<dbReference type="Pfam" id="PF02776">
    <property type="entry name" value="TPP_enzyme_N"/>
    <property type="match status" value="1"/>
</dbReference>
<evidence type="ECO:0000256" key="6">
    <source>
        <dbReference type="ARBA" id="ARBA00022842"/>
    </source>
</evidence>
<evidence type="ECO:0000259" key="9">
    <source>
        <dbReference type="Pfam" id="PF02776"/>
    </source>
</evidence>
<dbReference type="SUPFAM" id="SSF52518">
    <property type="entry name" value="Thiamin diphosphate-binding fold (THDP-binding)"/>
    <property type="match status" value="1"/>
</dbReference>
<feature type="domain" description="Thiamine pyrophosphate enzyme N-terminal TPP-binding" evidence="9">
    <location>
        <begin position="4"/>
        <end position="102"/>
    </location>
</feature>
<dbReference type="InterPro" id="IPR029061">
    <property type="entry name" value="THDP-binding"/>
</dbReference>
<dbReference type="PANTHER" id="PTHR43452:SF30">
    <property type="entry name" value="PYRUVATE DECARBOXYLASE ISOZYME 1-RELATED"/>
    <property type="match status" value="1"/>
</dbReference>
<evidence type="ECO:0000313" key="10">
    <source>
        <dbReference type="EMBL" id="VEA72095.1"/>
    </source>
</evidence>
<keyword evidence="4" id="KW-0479">Metal-binding</keyword>
<evidence type="ECO:0000256" key="7">
    <source>
        <dbReference type="ARBA" id="ARBA00023052"/>
    </source>
</evidence>
<dbReference type="GO" id="GO:0000949">
    <property type="term" value="P:aromatic amino acid family catabolic process to alcohol via Ehrlich pathway"/>
    <property type="evidence" value="ECO:0007669"/>
    <property type="project" value="TreeGrafter"/>
</dbReference>
<name>A0A3S4I2M5_SERRU</name>
<keyword evidence="7" id="KW-0786">Thiamine pyrophosphate</keyword>
<comment type="similarity">
    <text evidence="3">Belongs to the TPP enzyme family.</text>
</comment>
<dbReference type="GO" id="GO:0004737">
    <property type="term" value="F:pyruvate decarboxylase activity"/>
    <property type="evidence" value="ECO:0007669"/>
    <property type="project" value="TreeGrafter"/>
</dbReference>
<accession>A0A3S4I2M5</accession>
<reference evidence="10 11" key="1">
    <citation type="submission" date="2018-12" db="EMBL/GenBank/DDBJ databases">
        <authorList>
            <consortium name="Pathogen Informatics"/>
        </authorList>
    </citation>
    <scope>NUCLEOTIDE SEQUENCE [LARGE SCALE GENOMIC DNA]</scope>
    <source>
        <strain evidence="10 11">NCTC9419</strain>
    </source>
</reference>
<dbReference type="PANTHER" id="PTHR43452">
    <property type="entry name" value="PYRUVATE DECARBOXYLASE"/>
    <property type="match status" value="1"/>
</dbReference>
<organism evidence="10 11">
    <name type="scientific">Serratia rubidaea</name>
    <name type="common">Serratia marinorubra</name>
    <dbReference type="NCBI Taxonomy" id="61652"/>
    <lineage>
        <taxon>Bacteria</taxon>
        <taxon>Pseudomonadati</taxon>
        <taxon>Pseudomonadota</taxon>
        <taxon>Gammaproteobacteria</taxon>
        <taxon>Enterobacterales</taxon>
        <taxon>Yersiniaceae</taxon>
        <taxon>Serratia</taxon>
    </lineage>
</organism>
<comment type="cofactor">
    <cofactor evidence="2">
        <name>thiamine diphosphate</name>
        <dbReference type="ChEBI" id="CHEBI:58937"/>
    </cofactor>
</comment>
<gene>
    <name evidence="10" type="primary">kdc_2</name>
    <name evidence="10" type="ORF">NCTC9419_03687</name>
</gene>
<comment type="cofactor">
    <cofactor evidence="1">
        <name>a metal cation</name>
        <dbReference type="ChEBI" id="CHEBI:25213"/>
    </cofactor>
</comment>
<evidence type="ECO:0000313" key="11">
    <source>
        <dbReference type="Proteomes" id="UP000271603"/>
    </source>
</evidence>
<evidence type="ECO:0000256" key="4">
    <source>
        <dbReference type="ARBA" id="ARBA00022723"/>
    </source>
</evidence>
<evidence type="ECO:0000256" key="8">
    <source>
        <dbReference type="ARBA" id="ARBA00023239"/>
    </source>
</evidence>
<protein>
    <submittedName>
        <fullName evidence="10">Alpha-keto-acid decarboxylase</fullName>
        <ecNumber evidence="10">4.1.1.-</ecNumber>
    </submittedName>
</protein>
<evidence type="ECO:0000256" key="3">
    <source>
        <dbReference type="ARBA" id="ARBA00007812"/>
    </source>
</evidence>
<dbReference type="GO" id="GO:0005829">
    <property type="term" value="C:cytosol"/>
    <property type="evidence" value="ECO:0007669"/>
    <property type="project" value="TreeGrafter"/>
</dbReference>
<dbReference type="GO" id="GO:0046872">
    <property type="term" value="F:metal ion binding"/>
    <property type="evidence" value="ECO:0007669"/>
    <property type="project" value="UniProtKB-KW"/>
</dbReference>
<dbReference type="Proteomes" id="UP000271603">
    <property type="component" value="Chromosome"/>
</dbReference>
<proteinExistence type="inferred from homology"/>
<sequence>MKITIGQFLLQQLRALNIEHIYGVPGDYNLALLEMIEHDDSVQFVGNCNELNASYAADGYARLNGAGALITTYGVGDLAALSGIAGAYAESSPVICLAGTRRCTR</sequence>
<dbReference type="AlphaFoldDB" id="A0A3S4I2M5"/>
<dbReference type="EC" id="4.1.1.-" evidence="10"/>
<evidence type="ECO:0000256" key="2">
    <source>
        <dbReference type="ARBA" id="ARBA00001964"/>
    </source>
</evidence>
<dbReference type="Gene3D" id="3.40.50.970">
    <property type="match status" value="1"/>
</dbReference>
<dbReference type="GO" id="GO:0030976">
    <property type="term" value="F:thiamine pyrophosphate binding"/>
    <property type="evidence" value="ECO:0007669"/>
    <property type="project" value="InterPro"/>
</dbReference>
<evidence type="ECO:0000256" key="5">
    <source>
        <dbReference type="ARBA" id="ARBA00022793"/>
    </source>
</evidence>
<keyword evidence="8 10" id="KW-0456">Lyase</keyword>